<dbReference type="OrthoDB" id="4279at2"/>
<evidence type="ECO:0000256" key="3">
    <source>
        <dbReference type="ARBA" id="ARBA00022679"/>
    </source>
</evidence>
<proteinExistence type="inferred from homology"/>
<comment type="catalytic activity">
    <reaction evidence="9">
        <text>S-methyl-5'-thioadenosine + phosphate = 5-(methylsulfanyl)-alpha-D-ribose 1-phosphate + adenine</text>
        <dbReference type="Rhea" id="RHEA:11852"/>
        <dbReference type="ChEBI" id="CHEBI:16708"/>
        <dbReference type="ChEBI" id="CHEBI:17509"/>
        <dbReference type="ChEBI" id="CHEBI:43474"/>
        <dbReference type="ChEBI" id="CHEBI:58533"/>
        <dbReference type="EC" id="2.4.2.28"/>
    </reaction>
    <physiologicalReaction direction="left-to-right" evidence="9">
        <dbReference type="Rhea" id="RHEA:11853"/>
    </physiologicalReaction>
</comment>
<dbReference type="EMBL" id="BJYZ01000013">
    <property type="protein sequence ID" value="GEO39006.1"/>
    <property type="molecule type" value="Genomic_DNA"/>
</dbReference>
<keyword evidence="3" id="KW-0808">Transferase</keyword>
<evidence type="ECO:0000256" key="5">
    <source>
        <dbReference type="ARBA" id="ARBA00022801"/>
    </source>
</evidence>
<evidence type="ECO:0000256" key="8">
    <source>
        <dbReference type="ARBA" id="ARBA00048968"/>
    </source>
</evidence>
<protein>
    <recommendedName>
        <fullName evidence="10">Purine nucleoside phosphorylase</fullName>
    </recommendedName>
</protein>
<name>A0A512DRF3_9PROT</name>
<evidence type="ECO:0000256" key="7">
    <source>
        <dbReference type="ARBA" id="ARBA00047989"/>
    </source>
</evidence>
<dbReference type="CDD" id="cd16833">
    <property type="entry name" value="YfiH"/>
    <property type="match status" value="1"/>
</dbReference>
<dbReference type="NCBIfam" id="TIGR00726">
    <property type="entry name" value="peptidoglycan editing factor PgeF"/>
    <property type="match status" value="1"/>
</dbReference>
<dbReference type="InterPro" id="IPR011324">
    <property type="entry name" value="Cytotoxic_necrot_fac-like_cat"/>
</dbReference>
<dbReference type="AlphaFoldDB" id="A0A512DRF3"/>
<dbReference type="InterPro" id="IPR038371">
    <property type="entry name" value="Cu_polyphenol_OxRdtase_sf"/>
</dbReference>
<organism evidence="11 12">
    <name type="scientific">Skermanella aerolata</name>
    <dbReference type="NCBI Taxonomy" id="393310"/>
    <lineage>
        <taxon>Bacteria</taxon>
        <taxon>Pseudomonadati</taxon>
        <taxon>Pseudomonadota</taxon>
        <taxon>Alphaproteobacteria</taxon>
        <taxon>Rhodospirillales</taxon>
        <taxon>Azospirillaceae</taxon>
        <taxon>Skermanella</taxon>
    </lineage>
</organism>
<keyword evidence="6" id="KW-0862">Zinc</keyword>
<dbReference type="Proteomes" id="UP000321523">
    <property type="component" value="Unassembled WGS sequence"/>
</dbReference>
<dbReference type="InterPro" id="IPR003730">
    <property type="entry name" value="Cu_polyphenol_OxRdtase"/>
</dbReference>
<dbReference type="Gene3D" id="3.60.140.10">
    <property type="entry name" value="CNF1/YfiH-like putative cysteine hydrolases"/>
    <property type="match status" value="1"/>
</dbReference>
<comment type="catalytic activity">
    <reaction evidence="8">
        <text>adenosine + phosphate = alpha-D-ribose 1-phosphate + adenine</text>
        <dbReference type="Rhea" id="RHEA:27642"/>
        <dbReference type="ChEBI" id="CHEBI:16335"/>
        <dbReference type="ChEBI" id="CHEBI:16708"/>
        <dbReference type="ChEBI" id="CHEBI:43474"/>
        <dbReference type="ChEBI" id="CHEBI:57720"/>
        <dbReference type="EC" id="2.4.2.1"/>
    </reaction>
    <physiologicalReaction direction="left-to-right" evidence="8">
        <dbReference type="Rhea" id="RHEA:27643"/>
    </physiologicalReaction>
</comment>
<dbReference type="Pfam" id="PF02578">
    <property type="entry name" value="Cu-oxidase_4"/>
    <property type="match status" value="1"/>
</dbReference>
<dbReference type="SUPFAM" id="SSF64438">
    <property type="entry name" value="CNF1/YfiH-like putative cysteine hydrolases"/>
    <property type="match status" value="1"/>
</dbReference>
<evidence type="ECO:0000256" key="9">
    <source>
        <dbReference type="ARBA" id="ARBA00049893"/>
    </source>
</evidence>
<dbReference type="GO" id="GO:0017061">
    <property type="term" value="F:S-methyl-5-thioadenosine phosphorylase activity"/>
    <property type="evidence" value="ECO:0007669"/>
    <property type="project" value="UniProtKB-EC"/>
</dbReference>
<gene>
    <name evidence="11" type="ORF">SAE02_31540</name>
</gene>
<keyword evidence="12" id="KW-1185">Reference proteome</keyword>
<accession>A0A512DRF3</accession>
<dbReference type="PANTHER" id="PTHR30616">
    <property type="entry name" value="UNCHARACTERIZED PROTEIN YFIH"/>
    <property type="match status" value="1"/>
</dbReference>
<dbReference type="GO" id="GO:0016787">
    <property type="term" value="F:hydrolase activity"/>
    <property type="evidence" value="ECO:0007669"/>
    <property type="project" value="UniProtKB-KW"/>
</dbReference>
<sequence>MITSGALDDIPAIRHGFMTREGGVSTGIYDSLNCGLGSNDDPASVAENRRRCAARFDLASDRLVTLYQVHSPDVVTVERPWAPGEAQPRADAMVTATPGIALGILTADCVPVLFADREAGVVGGAHAGWKGAKGGVIESTVAAMVALGARPERIAAAIGPCIAQRSYEVGPEFPERFLSEDAGNADFFVTARRTGHFMFDIGGYVERRLERSGVGTIQRSPNDTVTEEDSFFSYRRATLRGEADYGRGISVITLRG</sequence>
<evidence type="ECO:0000256" key="1">
    <source>
        <dbReference type="ARBA" id="ARBA00000553"/>
    </source>
</evidence>
<dbReference type="GO" id="GO:0005507">
    <property type="term" value="F:copper ion binding"/>
    <property type="evidence" value="ECO:0007669"/>
    <property type="project" value="TreeGrafter"/>
</dbReference>
<comment type="similarity">
    <text evidence="2 10">Belongs to the purine nucleoside phosphorylase YfiH/LACC1 family.</text>
</comment>
<evidence type="ECO:0000313" key="12">
    <source>
        <dbReference type="Proteomes" id="UP000321523"/>
    </source>
</evidence>
<evidence type="ECO:0000256" key="10">
    <source>
        <dbReference type="RuleBase" id="RU361274"/>
    </source>
</evidence>
<evidence type="ECO:0000256" key="4">
    <source>
        <dbReference type="ARBA" id="ARBA00022723"/>
    </source>
</evidence>
<evidence type="ECO:0000256" key="6">
    <source>
        <dbReference type="ARBA" id="ARBA00022833"/>
    </source>
</evidence>
<reference evidence="11 12" key="1">
    <citation type="submission" date="2019-07" db="EMBL/GenBank/DDBJ databases">
        <title>Whole genome shotgun sequence of Skermanella aerolata NBRC 106429.</title>
        <authorList>
            <person name="Hosoyama A."/>
            <person name="Uohara A."/>
            <person name="Ohji S."/>
            <person name="Ichikawa N."/>
        </authorList>
    </citation>
    <scope>NUCLEOTIDE SEQUENCE [LARGE SCALE GENOMIC DNA]</scope>
    <source>
        <strain evidence="11 12">NBRC 106429</strain>
    </source>
</reference>
<keyword evidence="4" id="KW-0479">Metal-binding</keyword>
<comment type="catalytic activity">
    <reaction evidence="7">
        <text>adenosine + H2O + H(+) = inosine + NH4(+)</text>
        <dbReference type="Rhea" id="RHEA:24408"/>
        <dbReference type="ChEBI" id="CHEBI:15377"/>
        <dbReference type="ChEBI" id="CHEBI:15378"/>
        <dbReference type="ChEBI" id="CHEBI:16335"/>
        <dbReference type="ChEBI" id="CHEBI:17596"/>
        <dbReference type="ChEBI" id="CHEBI:28938"/>
        <dbReference type="EC" id="3.5.4.4"/>
    </reaction>
    <physiologicalReaction direction="left-to-right" evidence="7">
        <dbReference type="Rhea" id="RHEA:24409"/>
    </physiologicalReaction>
</comment>
<comment type="catalytic activity">
    <reaction evidence="1">
        <text>inosine + phosphate = alpha-D-ribose 1-phosphate + hypoxanthine</text>
        <dbReference type="Rhea" id="RHEA:27646"/>
        <dbReference type="ChEBI" id="CHEBI:17368"/>
        <dbReference type="ChEBI" id="CHEBI:17596"/>
        <dbReference type="ChEBI" id="CHEBI:43474"/>
        <dbReference type="ChEBI" id="CHEBI:57720"/>
        <dbReference type="EC" id="2.4.2.1"/>
    </reaction>
    <physiologicalReaction direction="left-to-right" evidence="1">
        <dbReference type="Rhea" id="RHEA:27647"/>
    </physiologicalReaction>
</comment>
<comment type="caution">
    <text evidence="11">The sequence shown here is derived from an EMBL/GenBank/DDBJ whole genome shotgun (WGS) entry which is preliminary data.</text>
</comment>
<keyword evidence="5" id="KW-0378">Hydrolase</keyword>
<evidence type="ECO:0000313" key="11">
    <source>
        <dbReference type="EMBL" id="GEO39006.1"/>
    </source>
</evidence>
<dbReference type="PANTHER" id="PTHR30616:SF2">
    <property type="entry name" value="PURINE NUCLEOSIDE PHOSPHORYLASE LACC1"/>
    <property type="match status" value="1"/>
</dbReference>
<evidence type="ECO:0000256" key="2">
    <source>
        <dbReference type="ARBA" id="ARBA00007353"/>
    </source>
</evidence>
<dbReference type="RefSeq" id="WP_044433702.1">
    <property type="nucleotide sequence ID" value="NZ_BJYZ01000013.1"/>
</dbReference>